<protein>
    <recommendedName>
        <fullName evidence="3">Secreted protein</fullName>
    </recommendedName>
</protein>
<comment type="caution">
    <text evidence="1">The sequence shown here is derived from an EMBL/GenBank/DDBJ whole genome shotgun (WGS) entry which is preliminary data.</text>
</comment>
<name>A0ABD2X9I2_9HYME</name>
<proteinExistence type="predicted"/>
<keyword evidence="2" id="KW-1185">Reference proteome</keyword>
<accession>A0ABD2X9I2</accession>
<reference evidence="1 2" key="1">
    <citation type="journal article" date="2024" name="bioRxiv">
        <title>A reference genome for Trichogramma kaykai: A tiny desert-dwelling parasitoid wasp with competing sex-ratio distorters.</title>
        <authorList>
            <person name="Culotta J."/>
            <person name="Lindsey A.R."/>
        </authorList>
    </citation>
    <scope>NUCLEOTIDE SEQUENCE [LARGE SCALE GENOMIC DNA]</scope>
    <source>
        <strain evidence="1 2">KSX58</strain>
    </source>
</reference>
<gene>
    <name evidence="1" type="ORF">TKK_005156</name>
</gene>
<dbReference type="AlphaFoldDB" id="A0ABD2X9I2"/>
<evidence type="ECO:0000313" key="2">
    <source>
        <dbReference type="Proteomes" id="UP001627154"/>
    </source>
</evidence>
<evidence type="ECO:0000313" key="1">
    <source>
        <dbReference type="EMBL" id="KAL3401806.1"/>
    </source>
</evidence>
<sequence>MQLQLLRGRSAATAAAAAPAVAECRLFYYRTDTDSSTLPRLRLKRDFHQRHVLLSRFSRQTINSAPRLVYSLTFTASMIMSHSTIKQTATPARAPAPTKLCPLFILKFPLQYTSVYTCRGSHSMSPEQALHDLQAEGKNNTSPSVPTTYMPICIYVCVCMRACISMSSV</sequence>
<organism evidence="1 2">
    <name type="scientific">Trichogramma kaykai</name>
    <dbReference type="NCBI Taxonomy" id="54128"/>
    <lineage>
        <taxon>Eukaryota</taxon>
        <taxon>Metazoa</taxon>
        <taxon>Ecdysozoa</taxon>
        <taxon>Arthropoda</taxon>
        <taxon>Hexapoda</taxon>
        <taxon>Insecta</taxon>
        <taxon>Pterygota</taxon>
        <taxon>Neoptera</taxon>
        <taxon>Endopterygota</taxon>
        <taxon>Hymenoptera</taxon>
        <taxon>Apocrita</taxon>
        <taxon>Proctotrupomorpha</taxon>
        <taxon>Chalcidoidea</taxon>
        <taxon>Trichogrammatidae</taxon>
        <taxon>Trichogramma</taxon>
    </lineage>
</organism>
<dbReference type="EMBL" id="JBJJXI010000043">
    <property type="protein sequence ID" value="KAL3401806.1"/>
    <property type="molecule type" value="Genomic_DNA"/>
</dbReference>
<evidence type="ECO:0008006" key="3">
    <source>
        <dbReference type="Google" id="ProtNLM"/>
    </source>
</evidence>
<dbReference type="Proteomes" id="UP001627154">
    <property type="component" value="Unassembled WGS sequence"/>
</dbReference>